<evidence type="ECO:0000313" key="1">
    <source>
        <dbReference type="EMBL" id="KZS15827.1"/>
    </source>
</evidence>
<name>A0A0P5Y3M0_9CRUS</name>
<accession>A0A0P5Y3M0</accession>
<gene>
    <name evidence="1" type="ORF">APZ42_018547</name>
</gene>
<evidence type="ECO:0000313" key="2">
    <source>
        <dbReference type="Proteomes" id="UP000076858"/>
    </source>
</evidence>
<dbReference type="AlphaFoldDB" id="A0A0P5Y3M0"/>
<protein>
    <submittedName>
        <fullName evidence="1">Uncharacterized protein</fullName>
    </submittedName>
</protein>
<reference evidence="1 2" key="1">
    <citation type="submission" date="2016-03" db="EMBL/GenBank/DDBJ databases">
        <title>EvidentialGene: Evidence-directed Construction of Genes on Genomes.</title>
        <authorList>
            <person name="Gilbert D.G."/>
            <person name="Choi J.-H."/>
            <person name="Mockaitis K."/>
            <person name="Colbourne J."/>
            <person name="Pfrender M."/>
        </authorList>
    </citation>
    <scope>NUCLEOTIDE SEQUENCE [LARGE SCALE GENOMIC DNA]</scope>
    <source>
        <strain evidence="1 2">Xinb3</strain>
        <tissue evidence="1">Complete organism</tissue>
    </source>
</reference>
<proteinExistence type="predicted"/>
<sequence length="52" mass="5725">MTERGLYVEGNMLKSQNKTAGKKEENICAALVEIAIKRTQQEEVGCTGSPRL</sequence>
<dbReference type="Proteomes" id="UP000076858">
    <property type="component" value="Unassembled WGS sequence"/>
</dbReference>
<organism evidence="1 2">
    <name type="scientific">Daphnia magna</name>
    <dbReference type="NCBI Taxonomy" id="35525"/>
    <lineage>
        <taxon>Eukaryota</taxon>
        <taxon>Metazoa</taxon>
        <taxon>Ecdysozoa</taxon>
        <taxon>Arthropoda</taxon>
        <taxon>Crustacea</taxon>
        <taxon>Branchiopoda</taxon>
        <taxon>Diplostraca</taxon>
        <taxon>Cladocera</taxon>
        <taxon>Anomopoda</taxon>
        <taxon>Daphniidae</taxon>
        <taxon>Daphnia</taxon>
    </lineage>
</organism>
<keyword evidence="2" id="KW-1185">Reference proteome</keyword>
<comment type="caution">
    <text evidence="1">The sequence shown here is derived from an EMBL/GenBank/DDBJ whole genome shotgun (WGS) entry which is preliminary data.</text>
</comment>
<dbReference type="EMBL" id="LRGB01000846">
    <property type="protein sequence ID" value="KZS15827.1"/>
    <property type="molecule type" value="Genomic_DNA"/>
</dbReference>